<dbReference type="STRING" id="1076935.U4L7W5"/>
<feature type="domain" description="RRM" evidence="4">
    <location>
        <begin position="267"/>
        <end position="369"/>
    </location>
</feature>
<evidence type="ECO:0000259" key="4">
    <source>
        <dbReference type="PROSITE" id="PS50102"/>
    </source>
</evidence>
<evidence type="ECO:0000313" key="5">
    <source>
        <dbReference type="EMBL" id="CCX13243.1"/>
    </source>
</evidence>
<proteinExistence type="predicted"/>
<evidence type="ECO:0000256" key="2">
    <source>
        <dbReference type="PROSITE-ProRule" id="PRU00176"/>
    </source>
</evidence>
<dbReference type="SMART" id="SM00360">
    <property type="entry name" value="RRM"/>
    <property type="match status" value="2"/>
</dbReference>
<name>U4L7W5_PYROM</name>
<dbReference type="InterPro" id="IPR012677">
    <property type="entry name" value="Nucleotide-bd_a/b_plait_sf"/>
</dbReference>
<evidence type="ECO:0000256" key="1">
    <source>
        <dbReference type="ARBA" id="ARBA00022884"/>
    </source>
</evidence>
<protein>
    <submittedName>
        <fullName evidence="5">Similar to RNA-binding protein rnp24 acc. no. Q09100</fullName>
    </submittedName>
</protein>
<dbReference type="Pfam" id="PF00076">
    <property type="entry name" value="RRM_1"/>
    <property type="match status" value="2"/>
</dbReference>
<accession>U4L7W5</accession>
<feature type="compositionally biased region" description="Basic and acidic residues" evidence="3">
    <location>
        <begin position="8"/>
        <end position="22"/>
    </location>
</feature>
<dbReference type="OrthoDB" id="1875751at2759"/>
<dbReference type="Proteomes" id="UP000018144">
    <property type="component" value="Unassembled WGS sequence"/>
</dbReference>
<dbReference type="InterPro" id="IPR035979">
    <property type="entry name" value="RBD_domain_sf"/>
</dbReference>
<dbReference type="PANTHER" id="PTHR23236">
    <property type="entry name" value="EUKARYOTIC TRANSLATION INITIATION FACTOR 4B/4H"/>
    <property type="match status" value="1"/>
</dbReference>
<sequence length="435" mass="48991">MSKSKATTKPDSDEQKKAERKAAKAAAKAAVKVEVKEEIKEEIKEEATEEKSEEKTEKKEKKDKKEKKEKKVKKEEKSEDEPTEETSGSPSKKRKRDSDDDDKLEIDILAPEPPSKKALRKLKKHPELAKKIIKPSQDSTAPKETFPEHSSQARSKYGIWIGNLAFSTDQDILQDFLADGDRERRDDITRVNMPKDPRTGRNKGFAYVDFKSEETLKHVLTLSEGLLGGRRVLIKNSKDFTNRPAASAESKPAATSGANLSKNPPSRILYVGNLEFSCRAEHIKEHFSFAGKIQKVRLATFEDTGKCKGFGFVDFEDKESVKRAMLGLTPEEEKVYEELEGKAEVELYNQRKKRAVLGGRTLTMEYGQDPSVRYKKRFGAEKQEGEEGDKPRGPRKAREPIDNRSADAGAAYSSDVRRTGAITEGKGKKMTFDEE</sequence>
<evidence type="ECO:0000313" key="6">
    <source>
        <dbReference type="Proteomes" id="UP000018144"/>
    </source>
</evidence>
<feature type="compositionally biased region" description="Basic and acidic residues" evidence="3">
    <location>
        <begin position="425"/>
        <end position="435"/>
    </location>
</feature>
<feature type="region of interest" description="Disordered" evidence="3">
    <location>
        <begin position="373"/>
        <end position="435"/>
    </location>
</feature>
<dbReference type="OMA" id="RVWVNQL"/>
<dbReference type="PANTHER" id="PTHR23236:SF95">
    <property type="entry name" value="NUCLEOLAR PROTEIN 13"/>
    <property type="match status" value="1"/>
</dbReference>
<feature type="domain" description="RRM" evidence="4">
    <location>
        <begin position="157"/>
        <end position="239"/>
    </location>
</feature>
<organism evidence="5 6">
    <name type="scientific">Pyronema omphalodes (strain CBS 100304)</name>
    <name type="common">Pyronema confluens</name>
    <dbReference type="NCBI Taxonomy" id="1076935"/>
    <lineage>
        <taxon>Eukaryota</taxon>
        <taxon>Fungi</taxon>
        <taxon>Dikarya</taxon>
        <taxon>Ascomycota</taxon>
        <taxon>Pezizomycotina</taxon>
        <taxon>Pezizomycetes</taxon>
        <taxon>Pezizales</taxon>
        <taxon>Pyronemataceae</taxon>
        <taxon>Pyronema</taxon>
    </lineage>
</organism>
<feature type="compositionally biased region" description="Polar residues" evidence="3">
    <location>
        <begin position="136"/>
        <end position="151"/>
    </location>
</feature>
<feature type="region of interest" description="Disordered" evidence="3">
    <location>
        <begin position="1"/>
        <end position="151"/>
    </location>
</feature>
<evidence type="ECO:0000256" key="3">
    <source>
        <dbReference type="SAM" id="MobiDB-lite"/>
    </source>
</evidence>
<dbReference type="SUPFAM" id="SSF54928">
    <property type="entry name" value="RNA-binding domain, RBD"/>
    <property type="match status" value="1"/>
</dbReference>
<dbReference type="GO" id="GO:0005730">
    <property type="term" value="C:nucleolus"/>
    <property type="evidence" value="ECO:0007669"/>
    <property type="project" value="TreeGrafter"/>
</dbReference>
<feature type="compositionally biased region" description="Basic residues" evidence="3">
    <location>
        <begin position="61"/>
        <end position="71"/>
    </location>
</feature>
<dbReference type="PROSITE" id="PS50102">
    <property type="entry name" value="RRM"/>
    <property type="match status" value="2"/>
</dbReference>
<feature type="compositionally biased region" description="Basic and acidic residues" evidence="3">
    <location>
        <begin position="31"/>
        <end position="60"/>
    </location>
</feature>
<dbReference type="eggNOG" id="KOG4210">
    <property type="taxonomic scope" value="Eukaryota"/>
</dbReference>
<feature type="compositionally biased region" description="Basic and acidic residues" evidence="3">
    <location>
        <begin position="378"/>
        <end position="405"/>
    </location>
</feature>
<keyword evidence="1 2" id="KW-0694">RNA-binding</keyword>
<dbReference type="GO" id="GO:0003723">
    <property type="term" value="F:RNA binding"/>
    <property type="evidence" value="ECO:0007669"/>
    <property type="project" value="UniProtKB-UniRule"/>
</dbReference>
<dbReference type="AlphaFoldDB" id="U4L7W5"/>
<gene>
    <name evidence="5" type="ORF">PCON_12836</name>
</gene>
<feature type="region of interest" description="Disordered" evidence="3">
    <location>
        <begin position="241"/>
        <end position="260"/>
    </location>
</feature>
<dbReference type="InterPro" id="IPR000504">
    <property type="entry name" value="RRM_dom"/>
</dbReference>
<reference evidence="5 6" key="1">
    <citation type="journal article" date="2013" name="PLoS Genet.">
        <title>The genome and development-dependent transcriptomes of Pyronema confluens: a window into fungal evolution.</title>
        <authorList>
            <person name="Traeger S."/>
            <person name="Altegoer F."/>
            <person name="Freitag M."/>
            <person name="Gabaldon T."/>
            <person name="Kempken F."/>
            <person name="Kumar A."/>
            <person name="Marcet-Houben M."/>
            <person name="Poggeler S."/>
            <person name="Stajich J.E."/>
            <person name="Nowrousian M."/>
        </authorList>
    </citation>
    <scope>NUCLEOTIDE SEQUENCE [LARGE SCALE GENOMIC DNA]</scope>
    <source>
        <strain evidence="6">CBS 100304</strain>
        <tissue evidence="5">Vegetative mycelium</tissue>
    </source>
</reference>
<dbReference type="Gene3D" id="3.30.70.330">
    <property type="match status" value="2"/>
</dbReference>
<keyword evidence="6" id="KW-1185">Reference proteome</keyword>
<dbReference type="EMBL" id="HF935791">
    <property type="protein sequence ID" value="CCX13243.1"/>
    <property type="molecule type" value="Genomic_DNA"/>
</dbReference>